<feature type="domain" description="UTP25 NTP hydrolase-like" evidence="8">
    <location>
        <begin position="285"/>
        <end position="547"/>
    </location>
</feature>
<dbReference type="Pfam" id="PF06862">
    <property type="entry name" value="Utp25_C"/>
    <property type="match status" value="1"/>
</dbReference>
<dbReference type="Pfam" id="PF22916">
    <property type="entry name" value="UTP25_NTPase-like"/>
    <property type="match status" value="1"/>
</dbReference>
<dbReference type="Proteomes" id="UP000027135">
    <property type="component" value="Unassembled WGS sequence"/>
</dbReference>
<evidence type="ECO:0000313" key="10">
    <source>
        <dbReference type="Proteomes" id="UP000027135"/>
    </source>
</evidence>
<dbReference type="FunCoup" id="A0A067RS99">
    <property type="interactions" value="1990"/>
</dbReference>
<dbReference type="Gene3D" id="3.40.50.300">
    <property type="entry name" value="P-loop containing nucleotide triphosphate hydrolases"/>
    <property type="match status" value="1"/>
</dbReference>
<dbReference type="OrthoDB" id="10264378at2759"/>
<comment type="subcellular location">
    <subcellularLocation>
        <location evidence="1">Nucleus</location>
        <location evidence="1">Nucleolus</location>
    </subcellularLocation>
</comment>
<feature type="compositionally biased region" description="Basic and acidic residues" evidence="6">
    <location>
        <begin position="117"/>
        <end position="138"/>
    </location>
</feature>
<keyword evidence="10" id="KW-1185">Reference proteome</keyword>
<sequence length="749" mass="86817">MARGKFKRSKGNKKHKHTNTKRFHHKRNNSKLFQKRNAAQLKKYGDSRDSEDAEGTSFKRRKITKEIRDTEVNMYDDSSEKEQDVFKQLLKTFVGDHFENQCKSVESDTSSEEEGADDKTEVGEGEMVKNEQEGHFEEGNSDGESEYSEGDHDEIDNDLDPFVRHFHYDLEENLLEAMSTTPQSVDKHQQHWPVLGRFTAHIPRATNRISMSVPKATLEDEKQFAKEGIIPHRITGVNWAQLHVKTQIQNNISKANYTNLCEIQDESASPLTNFQMELFSIINGYQDLYYPERTLKNGEEIRFTYCLHSVNHILKTRTKIIHHNNRLLNKDQVPEEYRDQGLVRPKVVILVPFKEAALRVVKMIMDIVTPGEKANVMNKKRFFDEFTGSEIVMPKKKPRPEDYELTFAGNTDDTFRIGITVTKKSIRLYADFYSADIIVASPLGLRVIVGADGEEDRDFDFLASAELLVLDQADIFLMQNWDHLLHVMDHFHLQPREAHGTNFARVRSWALNGWSRYYRQTLLFSSIMLPELNALISRKCHNYAGKICIANPDLTGTICHVVVQLPQVFHRFDVPSVAQTADGRFDFFIKKILPQYKDSVTSHVLIYVPSYFDYVRLRNYFKREGLGFVQICEYSKDGKIARARDMFFHAEAHFLLYSERFHFFRRPSIKGILHIIFYQPPTFPHFYSEMCNFIQATNQNQESGNESNTTVTVLYSKYDVQQLAAIVGTDRAARMVSSERNVHMFMTGE</sequence>
<dbReference type="InterPro" id="IPR053939">
    <property type="entry name" value="UTP25_C"/>
</dbReference>
<gene>
    <name evidence="9" type="ORF">L798_12818</name>
</gene>
<evidence type="ECO:0000256" key="5">
    <source>
        <dbReference type="ARBA" id="ARBA00032325"/>
    </source>
</evidence>
<comment type="similarity">
    <text evidence="2">Belongs to the UTP25 family.</text>
</comment>
<evidence type="ECO:0000259" key="7">
    <source>
        <dbReference type="Pfam" id="PF06862"/>
    </source>
</evidence>
<evidence type="ECO:0000259" key="8">
    <source>
        <dbReference type="Pfam" id="PF22916"/>
    </source>
</evidence>
<dbReference type="InterPro" id="IPR027417">
    <property type="entry name" value="P-loop_NTPase"/>
</dbReference>
<dbReference type="InParanoid" id="A0A067RS99"/>
<organism evidence="9 10">
    <name type="scientific">Zootermopsis nevadensis</name>
    <name type="common">Dampwood termite</name>
    <dbReference type="NCBI Taxonomy" id="136037"/>
    <lineage>
        <taxon>Eukaryota</taxon>
        <taxon>Metazoa</taxon>
        <taxon>Ecdysozoa</taxon>
        <taxon>Arthropoda</taxon>
        <taxon>Hexapoda</taxon>
        <taxon>Insecta</taxon>
        <taxon>Pterygota</taxon>
        <taxon>Neoptera</taxon>
        <taxon>Polyneoptera</taxon>
        <taxon>Dictyoptera</taxon>
        <taxon>Blattodea</taxon>
        <taxon>Blattoidea</taxon>
        <taxon>Termitoidae</taxon>
        <taxon>Termopsidae</taxon>
        <taxon>Zootermopsis</taxon>
    </lineage>
</organism>
<dbReference type="GO" id="GO:0032040">
    <property type="term" value="C:small-subunit processome"/>
    <property type="evidence" value="ECO:0007669"/>
    <property type="project" value="TreeGrafter"/>
</dbReference>
<dbReference type="InterPro" id="IPR010678">
    <property type="entry name" value="UTP25"/>
</dbReference>
<name>A0A067RS99_ZOONE</name>
<protein>
    <recommendedName>
        <fullName evidence="4">U3 small nucleolar RNA-associated protein 25 homolog</fullName>
    </recommendedName>
    <alternativeName>
        <fullName evidence="5">UTP25 small subunit processor component</fullName>
    </alternativeName>
</protein>
<proteinExistence type="inferred from homology"/>
<evidence type="ECO:0000256" key="1">
    <source>
        <dbReference type="ARBA" id="ARBA00004604"/>
    </source>
</evidence>
<dbReference type="PANTHER" id="PTHR12933">
    <property type="entry name" value="ORF PROTEIN-RELATED"/>
    <property type="match status" value="1"/>
</dbReference>
<dbReference type="OMA" id="QDRGDTF"/>
<dbReference type="GO" id="GO:0019843">
    <property type="term" value="F:rRNA binding"/>
    <property type="evidence" value="ECO:0007669"/>
    <property type="project" value="TreeGrafter"/>
</dbReference>
<dbReference type="InterPro" id="IPR053940">
    <property type="entry name" value="UTP25_NTPase-like"/>
</dbReference>
<evidence type="ECO:0000256" key="4">
    <source>
        <dbReference type="ARBA" id="ARBA00024421"/>
    </source>
</evidence>
<dbReference type="GO" id="GO:0000462">
    <property type="term" value="P:maturation of SSU-rRNA from tricistronic rRNA transcript (SSU-rRNA, 5.8S rRNA, LSU-rRNA)"/>
    <property type="evidence" value="ECO:0007669"/>
    <property type="project" value="TreeGrafter"/>
</dbReference>
<dbReference type="GO" id="GO:0034511">
    <property type="term" value="F:U3 snoRNA binding"/>
    <property type="evidence" value="ECO:0007669"/>
    <property type="project" value="InterPro"/>
</dbReference>
<evidence type="ECO:0000313" key="9">
    <source>
        <dbReference type="EMBL" id="KDR22684.1"/>
    </source>
</evidence>
<feature type="region of interest" description="Disordered" evidence="6">
    <location>
        <begin position="102"/>
        <end position="156"/>
    </location>
</feature>
<dbReference type="eggNOG" id="KOG2340">
    <property type="taxonomic scope" value="Eukaryota"/>
</dbReference>
<dbReference type="EMBL" id="KK852498">
    <property type="protein sequence ID" value="KDR22684.1"/>
    <property type="molecule type" value="Genomic_DNA"/>
</dbReference>
<dbReference type="STRING" id="136037.A0A067RS99"/>
<dbReference type="AlphaFoldDB" id="A0A067RS99"/>
<feature type="compositionally biased region" description="Acidic residues" evidence="6">
    <location>
        <begin position="139"/>
        <end position="156"/>
    </location>
</feature>
<keyword evidence="3" id="KW-0539">Nucleus</keyword>
<evidence type="ECO:0000256" key="3">
    <source>
        <dbReference type="ARBA" id="ARBA00023242"/>
    </source>
</evidence>
<evidence type="ECO:0000256" key="2">
    <source>
        <dbReference type="ARBA" id="ARBA00009223"/>
    </source>
</evidence>
<feature type="compositionally biased region" description="Basic residues" evidence="6">
    <location>
        <begin position="1"/>
        <end position="29"/>
    </location>
</feature>
<dbReference type="PANTHER" id="PTHR12933:SF0">
    <property type="entry name" value="U3 SMALL NUCLEOLAR RNA-ASSOCIATED PROTEIN 25 HOMOLOG"/>
    <property type="match status" value="1"/>
</dbReference>
<evidence type="ECO:0000256" key="6">
    <source>
        <dbReference type="SAM" id="MobiDB-lite"/>
    </source>
</evidence>
<feature type="domain" description="UTP25 C-terminal" evidence="7">
    <location>
        <begin position="558"/>
        <end position="745"/>
    </location>
</feature>
<reference evidence="9 10" key="1">
    <citation type="journal article" date="2014" name="Nat. Commun.">
        <title>Molecular traces of alternative social organization in a termite genome.</title>
        <authorList>
            <person name="Terrapon N."/>
            <person name="Li C."/>
            <person name="Robertson H.M."/>
            <person name="Ji L."/>
            <person name="Meng X."/>
            <person name="Booth W."/>
            <person name="Chen Z."/>
            <person name="Childers C.P."/>
            <person name="Glastad K.M."/>
            <person name="Gokhale K."/>
            <person name="Gowin J."/>
            <person name="Gronenberg W."/>
            <person name="Hermansen R.A."/>
            <person name="Hu H."/>
            <person name="Hunt B.G."/>
            <person name="Huylmans A.K."/>
            <person name="Khalil S.M."/>
            <person name="Mitchell R.D."/>
            <person name="Munoz-Torres M.C."/>
            <person name="Mustard J.A."/>
            <person name="Pan H."/>
            <person name="Reese J.T."/>
            <person name="Scharf M.E."/>
            <person name="Sun F."/>
            <person name="Vogel H."/>
            <person name="Xiao J."/>
            <person name="Yang W."/>
            <person name="Yang Z."/>
            <person name="Yang Z."/>
            <person name="Zhou J."/>
            <person name="Zhu J."/>
            <person name="Brent C.S."/>
            <person name="Elsik C.G."/>
            <person name="Goodisman M.A."/>
            <person name="Liberles D.A."/>
            <person name="Roe R.M."/>
            <person name="Vargo E.L."/>
            <person name="Vilcinskas A."/>
            <person name="Wang J."/>
            <person name="Bornberg-Bauer E."/>
            <person name="Korb J."/>
            <person name="Zhang G."/>
            <person name="Liebig J."/>
        </authorList>
    </citation>
    <scope>NUCLEOTIDE SEQUENCE [LARGE SCALE GENOMIC DNA]</scope>
    <source>
        <tissue evidence="9">Whole organism</tissue>
    </source>
</reference>
<accession>A0A067RS99</accession>
<feature type="region of interest" description="Disordered" evidence="6">
    <location>
        <begin position="1"/>
        <end position="65"/>
    </location>
</feature>